<proteinExistence type="predicted"/>
<organism evidence="1 2">
    <name type="scientific">Curtobacterium pusillum</name>
    <dbReference type="NCBI Taxonomy" id="69373"/>
    <lineage>
        <taxon>Bacteria</taxon>
        <taxon>Bacillati</taxon>
        <taxon>Actinomycetota</taxon>
        <taxon>Actinomycetes</taxon>
        <taxon>Micrococcales</taxon>
        <taxon>Microbacteriaceae</taxon>
        <taxon>Curtobacterium</taxon>
    </lineage>
</organism>
<comment type="caution">
    <text evidence="1">The sequence shown here is derived from an EMBL/GenBank/DDBJ whole genome shotgun (WGS) entry which is preliminary data.</text>
</comment>
<dbReference type="RefSeq" id="WP_338085064.1">
    <property type="nucleotide sequence ID" value="NZ_JACGXP010000001.1"/>
</dbReference>
<accession>A0AAW3T5A6</accession>
<name>A0AAW3T5A6_9MICO</name>
<dbReference type="AlphaFoldDB" id="A0AAW3T5A6"/>
<gene>
    <name evidence="1" type="ORF">FHW23_001037</name>
</gene>
<sequence>MASGSNCQVLQNSGVDGVGCLLRVVLPRTILRPLPGSQGA</sequence>
<reference evidence="1 2" key="1">
    <citation type="submission" date="2020-07" db="EMBL/GenBank/DDBJ databases">
        <title>Above-ground endophytic microbial communities from plants in different locations in the United States.</title>
        <authorList>
            <person name="Frank C."/>
        </authorList>
    </citation>
    <scope>NUCLEOTIDE SEQUENCE [LARGE SCALE GENOMIC DNA]</scope>
    <source>
        <strain evidence="1 2">WPL5_2</strain>
    </source>
</reference>
<dbReference type="Proteomes" id="UP000590225">
    <property type="component" value="Unassembled WGS sequence"/>
</dbReference>
<evidence type="ECO:0000313" key="2">
    <source>
        <dbReference type="Proteomes" id="UP000590225"/>
    </source>
</evidence>
<dbReference type="EMBL" id="JACGXP010000001">
    <property type="protein sequence ID" value="MBA8989805.1"/>
    <property type="molecule type" value="Genomic_DNA"/>
</dbReference>
<evidence type="ECO:0000313" key="1">
    <source>
        <dbReference type="EMBL" id="MBA8989805.1"/>
    </source>
</evidence>
<protein>
    <submittedName>
        <fullName evidence="1">Uncharacterized protein</fullName>
    </submittedName>
</protein>